<dbReference type="PANTHER" id="PTHR41259">
    <property type="entry name" value="DOUBLE-STRAND BREAK REPAIR RAD50 ATPASE, PUTATIVE-RELATED"/>
    <property type="match status" value="1"/>
</dbReference>
<evidence type="ECO:0000256" key="1">
    <source>
        <dbReference type="SAM" id="Coils"/>
    </source>
</evidence>
<name>A0A437S702_9FIRM</name>
<dbReference type="Gene3D" id="3.40.50.300">
    <property type="entry name" value="P-loop containing nucleotide triphosphate hydrolases"/>
    <property type="match status" value="2"/>
</dbReference>
<keyword evidence="2" id="KW-0472">Membrane</keyword>
<dbReference type="Pfam" id="PF13514">
    <property type="entry name" value="AAA_27"/>
    <property type="match status" value="1"/>
</dbReference>
<feature type="coiled-coil region" evidence="1">
    <location>
        <begin position="198"/>
        <end position="252"/>
    </location>
</feature>
<keyword evidence="1" id="KW-0175">Coiled coil</keyword>
<dbReference type="InterPro" id="IPR038734">
    <property type="entry name" value="YhaN_AAA"/>
</dbReference>
<feature type="coiled-coil region" evidence="1">
    <location>
        <begin position="552"/>
        <end position="631"/>
    </location>
</feature>
<keyword evidence="2" id="KW-1133">Transmembrane helix</keyword>
<feature type="domain" description="YhaN AAA" evidence="3">
    <location>
        <begin position="1"/>
        <end position="60"/>
    </location>
</feature>
<comment type="caution">
    <text evidence="4">The sequence shown here is derived from an EMBL/GenBank/DDBJ whole genome shotgun (WGS) entry which is preliminary data.</text>
</comment>
<keyword evidence="2" id="KW-0812">Transmembrane</keyword>
<proteinExistence type="predicted"/>
<dbReference type="GO" id="GO:0016887">
    <property type="term" value="F:ATP hydrolysis activity"/>
    <property type="evidence" value="ECO:0007669"/>
    <property type="project" value="InterPro"/>
</dbReference>
<dbReference type="OrthoDB" id="9764467at2"/>
<dbReference type="EMBL" id="RLIH01000006">
    <property type="protein sequence ID" value="RVU54820.1"/>
    <property type="molecule type" value="Genomic_DNA"/>
</dbReference>
<dbReference type="PANTHER" id="PTHR41259:SF1">
    <property type="entry name" value="DOUBLE-STRAND BREAK REPAIR RAD50 ATPASE, PUTATIVE-RELATED"/>
    <property type="match status" value="1"/>
</dbReference>
<gene>
    <name evidence="4" type="ORF">EF514_05735</name>
</gene>
<dbReference type="SUPFAM" id="SSF52540">
    <property type="entry name" value="P-loop containing nucleoside triphosphate hydrolases"/>
    <property type="match status" value="1"/>
</dbReference>
<feature type="coiled-coil region" evidence="1">
    <location>
        <begin position="471"/>
        <end position="510"/>
    </location>
</feature>
<dbReference type="InterPro" id="IPR027417">
    <property type="entry name" value="P-loop_NTPase"/>
</dbReference>
<evidence type="ECO:0000256" key="2">
    <source>
        <dbReference type="SAM" id="Phobius"/>
    </source>
</evidence>
<protein>
    <recommendedName>
        <fullName evidence="3">YhaN AAA domain-containing protein</fullName>
    </recommendedName>
</protein>
<dbReference type="GO" id="GO:0006302">
    <property type="term" value="P:double-strand break repair"/>
    <property type="evidence" value="ECO:0007669"/>
    <property type="project" value="InterPro"/>
</dbReference>
<dbReference type="RefSeq" id="WP_127724473.1">
    <property type="nucleotide sequence ID" value="NZ_RLIH01000006.1"/>
</dbReference>
<keyword evidence="5" id="KW-1185">Reference proteome</keyword>
<reference evidence="4 5" key="1">
    <citation type="submission" date="2018-11" db="EMBL/GenBank/DDBJ databases">
        <title>Genome sequencing and assembly of Anaerosphaera sp. nov., GS7-6-2.</title>
        <authorList>
            <person name="Rettenmaier R."/>
            <person name="Liebl W."/>
            <person name="Zverlov V."/>
        </authorList>
    </citation>
    <scope>NUCLEOTIDE SEQUENCE [LARGE SCALE GENOMIC DNA]</scope>
    <source>
        <strain evidence="4 5">GS7-6-2</strain>
    </source>
</reference>
<evidence type="ECO:0000259" key="3">
    <source>
        <dbReference type="Pfam" id="PF13514"/>
    </source>
</evidence>
<accession>A0A437S702</accession>
<dbReference type="Proteomes" id="UP000288812">
    <property type="component" value="Unassembled WGS sequence"/>
</dbReference>
<organism evidence="4 5">
    <name type="scientific">Anaerosphaera multitolerans</name>
    <dbReference type="NCBI Taxonomy" id="2487351"/>
    <lineage>
        <taxon>Bacteria</taxon>
        <taxon>Bacillati</taxon>
        <taxon>Bacillota</taxon>
        <taxon>Tissierellia</taxon>
        <taxon>Tissierellales</taxon>
        <taxon>Peptoniphilaceae</taxon>
        <taxon>Anaerosphaera</taxon>
    </lineage>
</organism>
<evidence type="ECO:0000313" key="5">
    <source>
        <dbReference type="Proteomes" id="UP000288812"/>
    </source>
</evidence>
<sequence length="768" mass="90248">MKIKELGILKFGKFNNKKIKLEKGLNLIIGDNESGKSTIFAFLVGMFYGFGKDSLKRRIFDGNLEKYRPWTGEEYRGYLEVEVGDEFRIERDFHNNKLKFINLTTGEDLSNREELTKYTKIKQPGVYFFNVNSLVFTNTFFVGQLETELKEESYRVIKEKIENFSGAGIEAVDPLKAVSLLEDELVSLGRKTLSKSTIGKLIKEIEELQRKVSPLEEVRSDYDLLLKEQDKLKAKKKILEEQLNRCRLIEEQRCYNEVLEKKKSIETLKAKKKEKNSIDYSIYEKVVAIEKEIDSIEFKIKELSSIDFNCEIIDLQKEEEIRKDYLKTQNLNDTLKELDIINYSKEIEFLLLDIKNVKNTNHKIYSLIAVSGFAVLVILILSIVLKIYYLNAISIIPLIYIYLRVIKFRVNLDVIKRLNLKVEDYREKSHKKTVKKKEMDIEFTELKEKYGFASVKEVENYLKAQLELLGKHKLKNELLDSEIKKSKVEIENLKIKLEELESEKANIFKKYGIENLDEFRNKFNYDMKSLSIDSEIENLERIIDLLLEGREFEELDHKIEVAEIDAKSLSEEHKEIELSLTRLRERISIIEDSISDLENYKEELNFKVRELKEFEEERDTVEKAIELIERIAGENKDDILPLLKSKMSSLLSIFTDSKYERMNIDSEFNISIYDKEVEKYVDIESVSNGTIDQIYLAFRLTVLNLLFENAPVVLDDHFLQYDDLRLKSTLKYLCEEAENRQVVIFSATNREREIVEKFETGYNLIDLN</sequence>
<dbReference type="AlphaFoldDB" id="A0A437S702"/>
<feature type="transmembrane region" description="Helical" evidence="2">
    <location>
        <begin position="387"/>
        <end position="406"/>
    </location>
</feature>
<feature type="transmembrane region" description="Helical" evidence="2">
    <location>
        <begin position="364"/>
        <end position="381"/>
    </location>
</feature>
<evidence type="ECO:0000313" key="4">
    <source>
        <dbReference type="EMBL" id="RVU54820.1"/>
    </source>
</evidence>